<dbReference type="KEGG" id="daq:DAQ1742_03354"/>
<reference evidence="3 4" key="1">
    <citation type="submission" date="2016-09" db="EMBL/GenBank/DDBJ databases">
        <authorList>
            <person name="Reverchon S."/>
            <person name="Nasser W."/>
            <person name="Leonard S."/>
            <person name="Brochier C."/>
            <person name="Duprey A."/>
        </authorList>
    </citation>
    <scope>NUCLEOTIDE SEQUENCE [LARGE SCALE GENOMIC DNA]</scope>
    <source>
        <strain evidence="3 4">174/2</strain>
    </source>
</reference>
<protein>
    <submittedName>
        <fullName evidence="3">FIG004136: Prepilin peptidase dependent protein C</fullName>
    </submittedName>
</protein>
<dbReference type="Pfam" id="PF12528">
    <property type="entry name" value="T2SSppdC"/>
    <property type="match status" value="1"/>
</dbReference>
<evidence type="ECO:0000259" key="2">
    <source>
        <dbReference type="Pfam" id="PF12528"/>
    </source>
</evidence>
<proteinExistence type="predicted"/>
<dbReference type="Proteomes" id="UP000294820">
    <property type="component" value="Chromosome 1"/>
</dbReference>
<dbReference type="InterPro" id="IPR022204">
    <property type="entry name" value="PpdC-like_C"/>
</dbReference>
<dbReference type="EMBL" id="LT615367">
    <property type="protein sequence ID" value="SLM64165.1"/>
    <property type="molecule type" value="Genomic_DNA"/>
</dbReference>
<accession>A0A375ADQ3</accession>
<sequence>MSAPSQKSQFVRQRVKGVVLRPPRVAGFSLPETLVAALVFAVLLCGLLQYHQVLVQSLVHQMQQRQAWRFAHQQLDAEERPELAQTFALPPGWRISRIEQNHPPVCRSVTVTIETPYRYQASLERWFCHNPLDTVTSTASRYTA</sequence>
<keyword evidence="1" id="KW-0472">Membrane</keyword>
<evidence type="ECO:0000313" key="4">
    <source>
        <dbReference type="Proteomes" id="UP000294820"/>
    </source>
</evidence>
<keyword evidence="1" id="KW-1133">Transmembrane helix</keyword>
<dbReference type="AlphaFoldDB" id="A0A375ADQ3"/>
<organism evidence="3 4">
    <name type="scientific">Dickeya aquatica</name>
    <dbReference type="NCBI Taxonomy" id="1401087"/>
    <lineage>
        <taxon>Bacteria</taxon>
        <taxon>Pseudomonadati</taxon>
        <taxon>Pseudomonadota</taxon>
        <taxon>Gammaproteobacteria</taxon>
        <taxon>Enterobacterales</taxon>
        <taxon>Pectobacteriaceae</taxon>
        <taxon>Dickeya</taxon>
    </lineage>
</organism>
<feature type="transmembrane region" description="Helical" evidence="1">
    <location>
        <begin position="34"/>
        <end position="55"/>
    </location>
</feature>
<gene>
    <name evidence="3" type="ORF">DAQ1742_03354</name>
</gene>
<keyword evidence="4" id="KW-1185">Reference proteome</keyword>
<evidence type="ECO:0000313" key="3">
    <source>
        <dbReference type="EMBL" id="SLM64165.1"/>
    </source>
</evidence>
<name>A0A375ADQ3_9GAMM</name>
<keyword evidence="1" id="KW-0812">Transmembrane</keyword>
<evidence type="ECO:0000256" key="1">
    <source>
        <dbReference type="SAM" id="Phobius"/>
    </source>
</evidence>
<feature type="domain" description="Prepilin peptidase dependent protein C-like C-terminal" evidence="2">
    <location>
        <begin position="50"/>
        <end position="128"/>
    </location>
</feature>